<sequence length="595" mass="65851">MNNHQPLHLAAAVNDIPFIDAALVDTQHFFGTLEAESHQESQHHGNVGVGSVHQSAQPTQEEIDAVIKESLLKAEQQSRAEAEQAAAALEDGVSPNENFTHHQLQDEADEQKLHGDEVSQLPPIGHQHMLGSEFNPIMDPPVCSAPFQRPIRSDETTPSPVYYTFIDRAMFDVWLEGESSWCHYVQRRSTTPDKRSAERLQTRLAKYEKKLEAMSSEERARAAPLKTRRRNRVSPVAAKVTYTCHHAGTYSSQHSNNLPKEKLRMNTKKSVKCACPSRIVLSEMQTGDCRVCYYWKHEGHDPYSENDRDGGRLNKAVDEWMICQIHAGKTPDEIRRALDMNDDEKRAYLEKVAIDPSSVDPNLPPPIALARETKYKYSEIYNRYRKLKGPIKNSRSVKSIDFVSNVVVSASRRGKGKRKASEFLEGEFGSSLEICVHDKQSEPAVKKGTIERHRAISLTNHGLDETFSIDPALADRPGQSASTIPSSASEALIDEHLGLEADADNPLPPQAEPEPEARHNSHPNGSVSSSALSTLPPSTTTLHHATGEGDYASLTATHESLARALLALPGGGGLRDEEIAGMSLEEAMRRLTGDL</sequence>
<dbReference type="EMBL" id="CP143784">
    <property type="protein sequence ID" value="WVN84923.1"/>
    <property type="molecule type" value="Genomic_DNA"/>
</dbReference>
<organism evidence="2 3">
    <name type="scientific">Cryptococcus depauperatus CBS 7841</name>
    <dbReference type="NCBI Taxonomy" id="1295531"/>
    <lineage>
        <taxon>Eukaryota</taxon>
        <taxon>Fungi</taxon>
        <taxon>Dikarya</taxon>
        <taxon>Basidiomycota</taxon>
        <taxon>Agaricomycotina</taxon>
        <taxon>Tremellomycetes</taxon>
        <taxon>Tremellales</taxon>
        <taxon>Cryptococcaceae</taxon>
        <taxon>Cryptococcus</taxon>
    </lineage>
</organism>
<proteinExistence type="predicted"/>
<keyword evidence="3" id="KW-1185">Reference proteome</keyword>
<reference evidence="2" key="3">
    <citation type="submission" date="2024-01" db="EMBL/GenBank/DDBJ databases">
        <authorList>
            <person name="Coelho M.A."/>
            <person name="David-Palma M."/>
            <person name="Shea T."/>
            <person name="Sun S."/>
            <person name="Cuomo C.A."/>
            <person name="Heitman J."/>
        </authorList>
    </citation>
    <scope>NUCLEOTIDE SEQUENCE</scope>
    <source>
        <strain evidence="2">CBS 7841</strain>
    </source>
</reference>
<dbReference type="Proteomes" id="UP000094043">
    <property type="component" value="Chromosome 1"/>
</dbReference>
<dbReference type="OrthoDB" id="2563749at2759"/>
<accession>A0A1E3J1V0</accession>
<dbReference type="RefSeq" id="XP_066065624.1">
    <property type="nucleotide sequence ID" value="XM_066209527.1"/>
</dbReference>
<feature type="region of interest" description="Disordered" evidence="1">
    <location>
        <begin position="501"/>
        <end position="546"/>
    </location>
</feature>
<dbReference type="VEuPathDB" id="FungiDB:L203_00282"/>
<evidence type="ECO:0000256" key="1">
    <source>
        <dbReference type="SAM" id="MobiDB-lite"/>
    </source>
</evidence>
<gene>
    <name evidence="2" type="ORF">L203_100059</name>
</gene>
<reference evidence="2" key="2">
    <citation type="journal article" date="2022" name="Elife">
        <title>Obligate sexual reproduction of a homothallic fungus closely related to the Cryptococcus pathogenic species complex.</title>
        <authorList>
            <person name="Passer A.R."/>
            <person name="Clancey S.A."/>
            <person name="Shea T."/>
            <person name="David-Palma M."/>
            <person name="Averette A.F."/>
            <person name="Boekhout T."/>
            <person name="Porcel B.M."/>
            <person name="Nowrousian M."/>
            <person name="Cuomo C.A."/>
            <person name="Sun S."/>
            <person name="Heitman J."/>
            <person name="Coelho M.A."/>
        </authorList>
    </citation>
    <scope>NUCLEOTIDE SEQUENCE</scope>
    <source>
        <strain evidence="2">CBS 7841</strain>
    </source>
</reference>
<name>A0A1E3J1V0_9TREE</name>
<evidence type="ECO:0000313" key="2">
    <source>
        <dbReference type="EMBL" id="WVN84923.1"/>
    </source>
</evidence>
<reference evidence="2" key="1">
    <citation type="submission" date="2016-06" db="EMBL/GenBank/DDBJ databases">
        <authorList>
            <person name="Cuomo C."/>
            <person name="Litvintseva A."/>
            <person name="Heitman J."/>
            <person name="Chen Y."/>
            <person name="Sun S."/>
            <person name="Springer D."/>
            <person name="Dromer F."/>
            <person name="Young S."/>
            <person name="Zeng Q."/>
            <person name="Chapman S."/>
            <person name="Gujja S."/>
            <person name="Saif S."/>
            <person name="Birren B."/>
        </authorList>
    </citation>
    <scope>NUCLEOTIDE SEQUENCE</scope>
    <source>
        <strain evidence="2">CBS 7841</strain>
    </source>
</reference>
<dbReference type="KEGG" id="cdep:91084275"/>
<evidence type="ECO:0000313" key="3">
    <source>
        <dbReference type="Proteomes" id="UP000094043"/>
    </source>
</evidence>
<protein>
    <submittedName>
        <fullName evidence="2">Uncharacterized protein</fullName>
    </submittedName>
</protein>
<feature type="compositionally biased region" description="Low complexity" evidence="1">
    <location>
        <begin position="528"/>
        <end position="544"/>
    </location>
</feature>
<dbReference type="GeneID" id="91084275"/>
<dbReference type="AlphaFoldDB" id="A0A1E3J1V0"/>